<dbReference type="RefSeq" id="WP_183324739.1">
    <property type="nucleotide sequence ID" value="NZ_JACHXP010000004.1"/>
</dbReference>
<proteinExistence type="predicted"/>
<dbReference type="PROSITE" id="PS50042">
    <property type="entry name" value="CNMP_BINDING_3"/>
    <property type="match status" value="1"/>
</dbReference>
<dbReference type="InterPro" id="IPR014710">
    <property type="entry name" value="RmlC-like_jellyroll"/>
</dbReference>
<keyword evidence="7" id="KW-1185">Reference proteome</keyword>
<dbReference type="Pfam" id="PF00027">
    <property type="entry name" value="cNMP_binding"/>
    <property type="match status" value="1"/>
</dbReference>
<dbReference type="InterPro" id="IPR000595">
    <property type="entry name" value="cNMP-bd_dom"/>
</dbReference>
<sequence>MIKPLIEKLSHYMVLSEEEKQILENTTRQRIAIEKGDDIIMQGQRPDYVYLIESGWACRYKFLEDGRNHTMAFLIPGDLCDVHVTILDKMDHSIRALTALKLTKFSIDEIVNIMENYPRLAHAFFWSTLVDEAILREWLVNMGARSCELRVAHFFCELLLRSRMAGLSYDGSFDCPLTQVELGESMGISQVHTNRVLQKLRQEGLISMEGRRVIIHDWKRMKAFSQFDPTYLHSKLDAL</sequence>
<evidence type="ECO:0000256" key="1">
    <source>
        <dbReference type="ARBA" id="ARBA00023015"/>
    </source>
</evidence>
<evidence type="ECO:0000259" key="5">
    <source>
        <dbReference type="PROSITE" id="PS51063"/>
    </source>
</evidence>
<organism evidence="6 7">
    <name type="scientific">Halomonas cerina</name>
    <dbReference type="NCBI Taxonomy" id="447424"/>
    <lineage>
        <taxon>Bacteria</taxon>
        <taxon>Pseudomonadati</taxon>
        <taxon>Pseudomonadota</taxon>
        <taxon>Gammaproteobacteria</taxon>
        <taxon>Oceanospirillales</taxon>
        <taxon>Halomonadaceae</taxon>
        <taxon>Halomonas</taxon>
    </lineage>
</organism>
<dbReference type="InterPro" id="IPR018490">
    <property type="entry name" value="cNMP-bd_dom_sf"/>
</dbReference>
<comment type="caution">
    <text evidence="6">The sequence shown here is derived from an EMBL/GenBank/DDBJ whole genome shotgun (WGS) entry which is preliminary data.</text>
</comment>
<dbReference type="CDD" id="cd00038">
    <property type="entry name" value="CAP_ED"/>
    <property type="match status" value="1"/>
</dbReference>
<dbReference type="SMART" id="SM00419">
    <property type="entry name" value="HTH_CRP"/>
    <property type="match status" value="1"/>
</dbReference>
<evidence type="ECO:0000256" key="2">
    <source>
        <dbReference type="ARBA" id="ARBA00023125"/>
    </source>
</evidence>
<dbReference type="Gene3D" id="1.10.10.10">
    <property type="entry name" value="Winged helix-like DNA-binding domain superfamily/Winged helix DNA-binding domain"/>
    <property type="match status" value="1"/>
</dbReference>
<accession>A0A839V949</accession>
<evidence type="ECO:0000256" key="3">
    <source>
        <dbReference type="ARBA" id="ARBA00023163"/>
    </source>
</evidence>
<evidence type="ECO:0000259" key="4">
    <source>
        <dbReference type="PROSITE" id="PS50042"/>
    </source>
</evidence>
<dbReference type="Gene3D" id="2.60.120.10">
    <property type="entry name" value="Jelly Rolls"/>
    <property type="match status" value="1"/>
</dbReference>
<keyword evidence="3" id="KW-0804">Transcription</keyword>
<feature type="domain" description="Cyclic nucleotide-binding" evidence="4">
    <location>
        <begin position="11"/>
        <end position="55"/>
    </location>
</feature>
<dbReference type="Proteomes" id="UP000547614">
    <property type="component" value="Unassembled WGS sequence"/>
</dbReference>
<keyword evidence="2" id="KW-0238">DNA-binding</keyword>
<evidence type="ECO:0000313" key="6">
    <source>
        <dbReference type="EMBL" id="MBB3189999.1"/>
    </source>
</evidence>
<evidence type="ECO:0000313" key="7">
    <source>
        <dbReference type="Proteomes" id="UP000547614"/>
    </source>
</evidence>
<dbReference type="SUPFAM" id="SSF46785">
    <property type="entry name" value="Winged helix' DNA-binding domain"/>
    <property type="match status" value="1"/>
</dbReference>
<dbReference type="GO" id="GO:0006355">
    <property type="term" value="P:regulation of DNA-templated transcription"/>
    <property type="evidence" value="ECO:0007669"/>
    <property type="project" value="InterPro"/>
</dbReference>
<reference evidence="6 7" key="1">
    <citation type="submission" date="2020-08" db="EMBL/GenBank/DDBJ databases">
        <title>Genomic Encyclopedia of Type Strains, Phase III (KMG-III): the genomes of soil and plant-associated and newly described type strains.</title>
        <authorList>
            <person name="Whitman W."/>
        </authorList>
    </citation>
    <scope>NUCLEOTIDE SEQUENCE [LARGE SCALE GENOMIC DNA]</scope>
    <source>
        <strain evidence="6 7">CECT 7282</strain>
    </source>
</reference>
<dbReference type="EMBL" id="JACHXP010000004">
    <property type="protein sequence ID" value="MBB3189999.1"/>
    <property type="molecule type" value="Genomic_DNA"/>
</dbReference>
<keyword evidence="1" id="KW-0805">Transcription regulation</keyword>
<dbReference type="PROSITE" id="PS51063">
    <property type="entry name" value="HTH_CRP_2"/>
    <property type="match status" value="1"/>
</dbReference>
<dbReference type="GO" id="GO:0003677">
    <property type="term" value="F:DNA binding"/>
    <property type="evidence" value="ECO:0007669"/>
    <property type="project" value="UniProtKB-KW"/>
</dbReference>
<name>A0A839V949_9GAMM</name>
<dbReference type="InterPro" id="IPR012318">
    <property type="entry name" value="HTH_CRP"/>
</dbReference>
<protein>
    <submittedName>
        <fullName evidence="6">CRP-like cAMP-binding protein</fullName>
    </submittedName>
</protein>
<dbReference type="SUPFAM" id="SSF51206">
    <property type="entry name" value="cAMP-binding domain-like"/>
    <property type="match status" value="1"/>
</dbReference>
<dbReference type="Pfam" id="PF13545">
    <property type="entry name" value="HTH_Crp_2"/>
    <property type="match status" value="1"/>
</dbReference>
<feature type="domain" description="HTH crp-type" evidence="5">
    <location>
        <begin position="145"/>
        <end position="219"/>
    </location>
</feature>
<dbReference type="InterPro" id="IPR036388">
    <property type="entry name" value="WH-like_DNA-bd_sf"/>
</dbReference>
<gene>
    <name evidence="6" type="ORF">FHR94_001223</name>
</gene>
<dbReference type="InterPro" id="IPR036390">
    <property type="entry name" value="WH_DNA-bd_sf"/>
</dbReference>
<dbReference type="AlphaFoldDB" id="A0A839V949"/>